<accession>A0ABR3BDM9</accession>
<evidence type="ECO:0000313" key="2">
    <source>
        <dbReference type="Proteomes" id="UP001448207"/>
    </source>
</evidence>
<name>A0ABR3BDM9_PHYBL</name>
<dbReference type="Proteomes" id="UP001448207">
    <property type="component" value="Unassembled WGS sequence"/>
</dbReference>
<gene>
    <name evidence="1" type="ORF">J3Q64DRAFT_1710413</name>
</gene>
<dbReference type="EMBL" id="JBCLYO010000001">
    <property type="protein sequence ID" value="KAL0096974.1"/>
    <property type="molecule type" value="Genomic_DNA"/>
</dbReference>
<proteinExistence type="predicted"/>
<protein>
    <submittedName>
        <fullName evidence="1">Uncharacterized protein</fullName>
    </submittedName>
</protein>
<comment type="caution">
    <text evidence="1">The sequence shown here is derived from an EMBL/GenBank/DDBJ whole genome shotgun (WGS) entry which is preliminary data.</text>
</comment>
<evidence type="ECO:0000313" key="1">
    <source>
        <dbReference type="EMBL" id="KAL0096974.1"/>
    </source>
</evidence>
<reference evidence="1 2" key="1">
    <citation type="submission" date="2024-04" db="EMBL/GenBank/DDBJ databases">
        <title>Symmetric and asymmetric DNA N6-adenine methylation regulates different biological responses in Mucorales.</title>
        <authorList>
            <consortium name="Lawrence Berkeley National Laboratory"/>
            <person name="Lax C."/>
            <person name="Mondo S.J."/>
            <person name="Osorio-Concepcion M."/>
            <person name="Muszewska A."/>
            <person name="Corrochano-Luque M."/>
            <person name="Gutierrez G."/>
            <person name="Riley R."/>
            <person name="Lipzen A."/>
            <person name="Guo J."/>
            <person name="Hundley H."/>
            <person name="Amirebrahimi M."/>
            <person name="Ng V."/>
            <person name="Lorenzo-Gutierrez D."/>
            <person name="Binder U."/>
            <person name="Yang J."/>
            <person name="Song Y."/>
            <person name="Canovas D."/>
            <person name="Navarro E."/>
            <person name="Freitag M."/>
            <person name="Gabaldon T."/>
            <person name="Grigoriev I.V."/>
            <person name="Corrochano L.M."/>
            <person name="Nicolas F.E."/>
            <person name="Garre V."/>
        </authorList>
    </citation>
    <scope>NUCLEOTIDE SEQUENCE [LARGE SCALE GENOMIC DNA]</scope>
    <source>
        <strain evidence="1 2">L51</strain>
    </source>
</reference>
<keyword evidence="2" id="KW-1185">Reference proteome</keyword>
<sequence length="260" mass="29593">MLAIPGKTSQLSALPDFMKNQWLNLNQGNKWKEDLLLQHPMLTFEGSDYWVGNVVEVQGYSNRFLLEKFFMENGSRYANAFQVYSGHGPLLNHPDDAYFWSCGNSTNFAVSVPKYKIKVNKFLSVIQKDSSSFFGSGFSVSFCHIKIVDCTLVGVQFRLWSNTSNIEDFKRIIPGTSDLMKVVICLLNMYSDNTSGNDSKQYNVYNSYLLYFAAMPLEERNKWENTLFVCTSNHVLNAVEMLPPVVSNLVVLEKGVKCYV</sequence>
<organism evidence="1 2">
    <name type="scientific">Phycomyces blakesleeanus</name>
    <dbReference type="NCBI Taxonomy" id="4837"/>
    <lineage>
        <taxon>Eukaryota</taxon>
        <taxon>Fungi</taxon>
        <taxon>Fungi incertae sedis</taxon>
        <taxon>Mucoromycota</taxon>
        <taxon>Mucoromycotina</taxon>
        <taxon>Mucoromycetes</taxon>
        <taxon>Mucorales</taxon>
        <taxon>Phycomycetaceae</taxon>
        <taxon>Phycomyces</taxon>
    </lineage>
</organism>